<feature type="transmembrane region" description="Helical" evidence="6">
    <location>
        <begin position="236"/>
        <end position="256"/>
    </location>
</feature>
<feature type="compositionally biased region" description="Polar residues" evidence="5">
    <location>
        <begin position="17"/>
        <end position="28"/>
    </location>
</feature>
<comment type="caution">
    <text evidence="8">The sequence shown here is derived from an EMBL/GenBank/DDBJ whole genome shotgun (WGS) entry which is preliminary data.</text>
</comment>
<feature type="transmembrane region" description="Helical" evidence="6">
    <location>
        <begin position="277"/>
        <end position="301"/>
    </location>
</feature>
<organism evidence="8 9">
    <name type="scientific">Lachnellula willkommii</name>
    <dbReference type="NCBI Taxonomy" id="215461"/>
    <lineage>
        <taxon>Eukaryota</taxon>
        <taxon>Fungi</taxon>
        <taxon>Dikarya</taxon>
        <taxon>Ascomycota</taxon>
        <taxon>Pezizomycotina</taxon>
        <taxon>Leotiomycetes</taxon>
        <taxon>Helotiales</taxon>
        <taxon>Lachnaceae</taxon>
        <taxon>Lachnellula</taxon>
    </lineage>
</organism>
<evidence type="ECO:0000256" key="4">
    <source>
        <dbReference type="ARBA" id="ARBA00023136"/>
    </source>
</evidence>
<sequence>MAELPDAAPAQPVAEQPRTTMIEDSSSGENDHKKQTQTLAGDSDLEDGVADVKTERAAHSTAEIPDDEAGYLPMGSRLYIIIFSLMLGVFCVALDNNIIAVAIPRIADEFHSLNDVGWYGSAYLLPACGLQLSFGKLYSLFNVKWVYLVGLLFFEVGTTICGAAPNSTVLVVGRAIAGIGSGGLFTGAMITIAKTVPLAKRPAFMGIFAAVYGIASVLGPLIGGGLTDHVSWRWCFFINLPFGAVTAVGVLFFLKLEGKVPASEESWGSILKKLDPLGNLLFIPSIICLLLALQMGGLTYAWSNGRIIALLVVFGLALLGFIVLQAFIGDNAMLPARIATQRITYYVPIWFQAIKGVGPVTSGVDFLPFIVPEIVGGMFAGGLVTVYGYTNPFYIVSSIMMSIAGGLCTLFTVDTPRAAWVSYQFLWGLGVGIGFQQSTVTASTLSHKDIPVGTALVVFVNLFGGALFVAVAQNLFASRLVENLVALNIPGVDPQTILHAGATNLRNVVGPENLHQVLVGYNDALVRTFKLGLIMSCLSIIGAVGVEWKSVKAKKT</sequence>
<dbReference type="SUPFAM" id="SSF103473">
    <property type="entry name" value="MFS general substrate transporter"/>
    <property type="match status" value="1"/>
</dbReference>
<keyword evidence="4 6" id="KW-0472">Membrane</keyword>
<keyword evidence="9" id="KW-1185">Reference proteome</keyword>
<feature type="transmembrane region" description="Helical" evidence="6">
    <location>
        <begin position="366"/>
        <end position="387"/>
    </location>
</feature>
<dbReference type="Pfam" id="PF07690">
    <property type="entry name" value="MFS_1"/>
    <property type="match status" value="1"/>
</dbReference>
<evidence type="ECO:0000256" key="2">
    <source>
        <dbReference type="ARBA" id="ARBA00022692"/>
    </source>
</evidence>
<accession>A0A559MLG5</accession>
<evidence type="ECO:0000256" key="1">
    <source>
        <dbReference type="ARBA" id="ARBA00004141"/>
    </source>
</evidence>
<gene>
    <name evidence="8" type="primary">aflT_3</name>
    <name evidence="8" type="ORF">LAWI1_G001470</name>
</gene>
<evidence type="ECO:0000259" key="7">
    <source>
        <dbReference type="PROSITE" id="PS50850"/>
    </source>
</evidence>
<feature type="transmembrane region" description="Helical" evidence="6">
    <location>
        <begin position="204"/>
        <end position="224"/>
    </location>
</feature>
<dbReference type="Gene3D" id="1.20.1250.20">
    <property type="entry name" value="MFS general substrate transporter like domains"/>
    <property type="match status" value="1"/>
</dbReference>
<dbReference type="FunFam" id="1.20.1720.10:FF:000012">
    <property type="entry name" value="MFS toxin efflux pump (AflT)"/>
    <property type="match status" value="1"/>
</dbReference>
<dbReference type="InterPro" id="IPR011701">
    <property type="entry name" value="MFS"/>
</dbReference>
<feature type="region of interest" description="Disordered" evidence="5">
    <location>
        <begin position="1"/>
        <end position="46"/>
    </location>
</feature>
<dbReference type="PANTHER" id="PTHR23501">
    <property type="entry name" value="MAJOR FACILITATOR SUPERFAMILY"/>
    <property type="match status" value="1"/>
</dbReference>
<reference evidence="8 9" key="1">
    <citation type="submission" date="2018-05" db="EMBL/GenBank/DDBJ databases">
        <title>Genome sequencing and assembly of the regulated plant pathogen Lachnellula willkommii and related sister species for the development of diagnostic species identification markers.</title>
        <authorList>
            <person name="Giroux E."/>
            <person name="Bilodeau G."/>
        </authorList>
    </citation>
    <scope>NUCLEOTIDE SEQUENCE [LARGE SCALE GENOMIC DNA]</scope>
    <source>
        <strain evidence="8 9">CBS 172.35</strain>
    </source>
</reference>
<feature type="domain" description="Major facilitator superfamily (MFS) profile" evidence="7">
    <location>
        <begin position="81"/>
        <end position="554"/>
    </location>
</feature>
<evidence type="ECO:0000256" key="5">
    <source>
        <dbReference type="SAM" id="MobiDB-lite"/>
    </source>
</evidence>
<feature type="transmembrane region" description="Helical" evidence="6">
    <location>
        <begin position="171"/>
        <end position="192"/>
    </location>
</feature>
<dbReference type="CDD" id="cd17502">
    <property type="entry name" value="MFS_Azr1_MDR_like"/>
    <property type="match status" value="1"/>
</dbReference>
<evidence type="ECO:0000313" key="9">
    <source>
        <dbReference type="Proteomes" id="UP000315522"/>
    </source>
</evidence>
<dbReference type="PRINTS" id="PR01036">
    <property type="entry name" value="TCRTETB"/>
</dbReference>
<feature type="transmembrane region" description="Helical" evidence="6">
    <location>
        <begin position="420"/>
        <end position="438"/>
    </location>
</feature>
<protein>
    <submittedName>
        <fullName evidence="8">Efflux pump</fullName>
    </submittedName>
</protein>
<feature type="transmembrane region" description="Helical" evidence="6">
    <location>
        <begin position="307"/>
        <end position="328"/>
    </location>
</feature>
<dbReference type="AlphaFoldDB" id="A0A559MLG5"/>
<name>A0A559MLG5_9HELO</name>
<keyword evidence="2 6" id="KW-0812">Transmembrane</keyword>
<evidence type="ECO:0000256" key="6">
    <source>
        <dbReference type="SAM" id="Phobius"/>
    </source>
</evidence>
<proteinExistence type="predicted"/>
<dbReference type="InterPro" id="IPR036259">
    <property type="entry name" value="MFS_trans_sf"/>
</dbReference>
<feature type="transmembrane region" description="Helical" evidence="6">
    <location>
        <begin position="450"/>
        <end position="472"/>
    </location>
</feature>
<feature type="transmembrane region" description="Helical" evidence="6">
    <location>
        <begin position="78"/>
        <end position="104"/>
    </location>
</feature>
<dbReference type="Proteomes" id="UP000315522">
    <property type="component" value="Unassembled WGS sequence"/>
</dbReference>
<comment type="subcellular location">
    <subcellularLocation>
        <location evidence="1">Membrane</location>
        <topology evidence="1">Multi-pass membrane protein</topology>
    </subcellularLocation>
</comment>
<keyword evidence="3 6" id="KW-1133">Transmembrane helix</keyword>
<dbReference type="InterPro" id="IPR020846">
    <property type="entry name" value="MFS_dom"/>
</dbReference>
<evidence type="ECO:0000313" key="8">
    <source>
        <dbReference type="EMBL" id="TVY93799.1"/>
    </source>
</evidence>
<feature type="transmembrane region" description="Helical" evidence="6">
    <location>
        <begin position="393"/>
        <end position="413"/>
    </location>
</feature>
<feature type="transmembrane region" description="Helical" evidence="6">
    <location>
        <begin position="116"/>
        <end position="134"/>
    </location>
</feature>
<dbReference type="GO" id="GO:0005886">
    <property type="term" value="C:plasma membrane"/>
    <property type="evidence" value="ECO:0007669"/>
    <property type="project" value="TreeGrafter"/>
</dbReference>
<dbReference type="PANTHER" id="PTHR23501:SF199">
    <property type="entry name" value="MFS EFFLUX TRANSPORTER INPD-RELATED"/>
    <property type="match status" value="1"/>
</dbReference>
<dbReference type="PROSITE" id="PS50850">
    <property type="entry name" value="MFS"/>
    <property type="match status" value="1"/>
</dbReference>
<dbReference type="GO" id="GO:0022857">
    <property type="term" value="F:transmembrane transporter activity"/>
    <property type="evidence" value="ECO:0007669"/>
    <property type="project" value="InterPro"/>
</dbReference>
<dbReference type="EMBL" id="QGML01000078">
    <property type="protein sequence ID" value="TVY93799.1"/>
    <property type="molecule type" value="Genomic_DNA"/>
</dbReference>
<evidence type="ECO:0000256" key="3">
    <source>
        <dbReference type="ARBA" id="ARBA00022989"/>
    </source>
</evidence>
<feature type="transmembrane region" description="Helical" evidence="6">
    <location>
        <begin position="146"/>
        <end position="165"/>
    </location>
</feature>